<organism evidence="1 2">
    <name type="scientific">Candidatus Tenderia electrophaga</name>
    <dbReference type="NCBI Taxonomy" id="1748243"/>
    <lineage>
        <taxon>Bacteria</taxon>
        <taxon>Pseudomonadati</taxon>
        <taxon>Pseudomonadota</taxon>
        <taxon>Gammaproteobacteria</taxon>
        <taxon>Candidatus Tenderiales</taxon>
        <taxon>Candidatus Tenderiaceae</taxon>
        <taxon>Candidatus Tenderia</taxon>
    </lineage>
</organism>
<dbReference type="EMBL" id="CP013099">
    <property type="protein sequence ID" value="ALP51834.1"/>
    <property type="molecule type" value="Genomic_DNA"/>
</dbReference>
<dbReference type="PANTHER" id="PTHR36529:SF1">
    <property type="entry name" value="GLYCOSYLTRANSFERASE"/>
    <property type="match status" value="1"/>
</dbReference>
<dbReference type="AlphaFoldDB" id="A0A0S2T9L3"/>
<gene>
    <name evidence="1" type="ORF">Tel_01035</name>
</gene>
<dbReference type="STRING" id="1748243.Tel_01035"/>
<evidence type="ECO:0008006" key="3">
    <source>
        <dbReference type="Google" id="ProtNLM"/>
    </source>
</evidence>
<dbReference type="PANTHER" id="PTHR36529">
    <property type="entry name" value="SLL1095 PROTEIN"/>
    <property type="match status" value="1"/>
</dbReference>
<dbReference type="NCBIfam" id="TIGR04282">
    <property type="entry name" value="glyco_like_cofC"/>
    <property type="match status" value="1"/>
</dbReference>
<dbReference type="InterPro" id="IPR018641">
    <property type="entry name" value="Trfase_1_rSAM/seldom-assoc"/>
</dbReference>
<dbReference type="Proteomes" id="UP000055136">
    <property type="component" value="Chromosome"/>
</dbReference>
<evidence type="ECO:0000313" key="2">
    <source>
        <dbReference type="Proteomes" id="UP000055136"/>
    </source>
</evidence>
<dbReference type="Pfam" id="PF09837">
    <property type="entry name" value="DUF2064"/>
    <property type="match status" value="1"/>
</dbReference>
<sequence>MRQADARILVFAKPPLAGYSKRRLIPALGPRGAARLHAELVHRTLATATAAQLAPVELWCAQQTGHAFFRHCLDRFPIRLKQQQGDDLGQRMAHAFQVTLTEAKHVLLIGCDCPALTAADLDAALHSLRQGNACVLKPAEDGGYVLIGLSRFDAALFADLPWGGCHVMSTTRARLAALDWRWQALATSWDVDRPEDLERLKKSGLPIAVDYQ</sequence>
<accession>A0A0S2T9L3</accession>
<dbReference type="Gene3D" id="3.90.550.10">
    <property type="entry name" value="Spore Coat Polysaccharide Biosynthesis Protein SpsA, Chain A"/>
    <property type="match status" value="1"/>
</dbReference>
<evidence type="ECO:0000313" key="1">
    <source>
        <dbReference type="EMBL" id="ALP51834.1"/>
    </source>
</evidence>
<proteinExistence type="predicted"/>
<keyword evidence="2" id="KW-1185">Reference proteome</keyword>
<protein>
    <recommendedName>
        <fullName evidence="3">Glycosyltransferase</fullName>
    </recommendedName>
</protein>
<reference evidence="1" key="1">
    <citation type="submission" date="2015-10" db="EMBL/GenBank/DDBJ databases">
        <title>Description of Candidatus Tenderia electrophaga gen. nov, sp. nov., an Uncultivated Electroautotroph from a Biocathode Enrichment.</title>
        <authorList>
            <person name="Eddie B.J."/>
            <person name="Malanoski A.P."/>
            <person name="Wang Z."/>
            <person name="Hall R.J."/>
            <person name="Oh S.D."/>
            <person name="Heiner C."/>
            <person name="Lin B."/>
            <person name="Strycharz-Glaven S.M."/>
        </authorList>
    </citation>
    <scope>NUCLEOTIDE SEQUENCE [LARGE SCALE GENOMIC DNA]</scope>
    <source>
        <strain evidence="1">NRL1</strain>
    </source>
</reference>
<name>A0A0S2T9L3_9GAMM</name>
<dbReference type="KEGG" id="tee:Tel_01035"/>
<dbReference type="InterPro" id="IPR029044">
    <property type="entry name" value="Nucleotide-diphossugar_trans"/>
</dbReference>
<dbReference type="SUPFAM" id="SSF53448">
    <property type="entry name" value="Nucleotide-diphospho-sugar transferases"/>
    <property type="match status" value="1"/>
</dbReference>